<comment type="caution">
    <text evidence="5">The sequence shown here is derived from an EMBL/GenBank/DDBJ whole genome shotgun (WGS) entry which is preliminary data.</text>
</comment>
<dbReference type="Gene3D" id="4.10.60.10">
    <property type="entry name" value="Zinc finger, CCHC-type"/>
    <property type="match status" value="1"/>
</dbReference>
<evidence type="ECO:0000313" key="5">
    <source>
        <dbReference type="EMBL" id="CAI3989313.1"/>
    </source>
</evidence>
<proteinExistence type="predicted"/>
<organism evidence="5">
    <name type="scientific">Cladocopium goreaui</name>
    <dbReference type="NCBI Taxonomy" id="2562237"/>
    <lineage>
        <taxon>Eukaryota</taxon>
        <taxon>Sar</taxon>
        <taxon>Alveolata</taxon>
        <taxon>Dinophyceae</taxon>
        <taxon>Suessiales</taxon>
        <taxon>Symbiodiniaceae</taxon>
        <taxon>Cladocopium</taxon>
    </lineage>
</organism>
<dbReference type="SUPFAM" id="SSF53098">
    <property type="entry name" value="Ribonuclease H-like"/>
    <property type="match status" value="1"/>
</dbReference>
<feature type="region of interest" description="Disordered" evidence="3">
    <location>
        <begin position="790"/>
        <end position="882"/>
    </location>
</feature>
<dbReference type="GO" id="GO:0008270">
    <property type="term" value="F:zinc ion binding"/>
    <property type="evidence" value="ECO:0007669"/>
    <property type="project" value="UniProtKB-KW"/>
</dbReference>
<feature type="region of interest" description="Disordered" evidence="3">
    <location>
        <begin position="588"/>
        <end position="632"/>
    </location>
</feature>
<dbReference type="EMBL" id="CAMXCT010001356">
    <property type="protein sequence ID" value="CAI3989313.1"/>
    <property type="molecule type" value="Genomic_DNA"/>
</dbReference>
<dbReference type="SMART" id="SM00343">
    <property type="entry name" value="ZnF_C2HC"/>
    <property type="match status" value="1"/>
</dbReference>
<dbReference type="EMBL" id="CAMXCT030001356">
    <property type="protein sequence ID" value="CAL4776625.1"/>
    <property type="molecule type" value="Genomic_DNA"/>
</dbReference>
<keyword evidence="7" id="KW-1185">Reference proteome</keyword>
<dbReference type="Pfam" id="PF00098">
    <property type="entry name" value="zf-CCHC"/>
    <property type="match status" value="1"/>
</dbReference>
<dbReference type="SUPFAM" id="SSF57756">
    <property type="entry name" value="Retrovirus zinc finger-like domains"/>
    <property type="match status" value="1"/>
</dbReference>
<dbReference type="EMBL" id="CAMXCT020001356">
    <property type="protein sequence ID" value="CAL1142688.1"/>
    <property type="molecule type" value="Genomic_DNA"/>
</dbReference>
<dbReference type="InterPro" id="IPR012337">
    <property type="entry name" value="RNaseH-like_sf"/>
</dbReference>
<name>A0A9P1FUW1_9DINO</name>
<evidence type="ECO:0000256" key="3">
    <source>
        <dbReference type="SAM" id="MobiDB-lite"/>
    </source>
</evidence>
<dbReference type="InterPro" id="IPR050951">
    <property type="entry name" value="Retrovirus_Pol_polyprotein"/>
</dbReference>
<protein>
    <submittedName>
        <fullName evidence="6">CCHC-type domain-containing protein</fullName>
    </submittedName>
</protein>
<dbReference type="InterPro" id="IPR036397">
    <property type="entry name" value="RNaseH_sf"/>
</dbReference>
<dbReference type="InterPro" id="IPR036875">
    <property type="entry name" value="Znf_CCHC_sf"/>
</dbReference>
<dbReference type="PANTHER" id="PTHR37984">
    <property type="entry name" value="PROTEIN CBG26694"/>
    <property type="match status" value="1"/>
</dbReference>
<dbReference type="InterPro" id="IPR001878">
    <property type="entry name" value="Znf_CCHC"/>
</dbReference>
<reference evidence="5" key="1">
    <citation type="submission" date="2022-10" db="EMBL/GenBank/DDBJ databases">
        <authorList>
            <person name="Chen Y."/>
            <person name="Dougan E. K."/>
            <person name="Chan C."/>
            <person name="Rhodes N."/>
            <person name="Thang M."/>
        </authorList>
    </citation>
    <scope>NUCLEOTIDE SEQUENCE</scope>
</reference>
<dbReference type="PROSITE" id="PS50158">
    <property type="entry name" value="ZF_CCHC"/>
    <property type="match status" value="1"/>
</dbReference>
<dbReference type="Gene3D" id="3.30.420.10">
    <property type="entry name" value="Ribonuclease H-like superfamily/Ribonuclease H"/>
    <property type="match status" value="1"/>
</dbReference>
<keyword evidence="2" id="KW-0175">Coiled coil</keyword>
<accession>A0A9P1FUW1</accession>
<evidence type="ECO:0000256" key="1">
    <source>
        <dbReference type="PROSITE-ProRule" id="PRU00047"/>
    </source>
</evidence>
<reference evidence="6 7" key="2">
    <citation type="submission" date="2024-05" db="EMBL/GenBank/DDBJ databases">
        <authorList>
            <person name="Chen Y."/>
            <person name="Shah S."/>
            <person name="Dougan E. K."/>
            <person name="Thang M."/>
            <person name="Chan C."/>
        </authorList>
    </citation>
    <scope>NUCLEOTIDE SEQUENCE [LARGE SCALE GENOMIC DNA]</scope>
</reference>
<evidence type="ECO:0000259" key="4">
    <source>
        <dbReference type="PROSITE" id="PS50158"/>
    </source>
</evidence>
<gene>
    <name evidence="5" type="ORF">C1SCF055_LOCUS16398</name>
</gene>
<feature type="domain" description="CCHC-type" evidence="4">
    <location>
        <begin position="340"/>
        <end position="355"/>
    </location>
</feature>
<keyword evidence="1" id="KW-0479">Metal-binding</keyword>
<evidence type="ECO:0000313" key="6">
    <source>
        <dbReference type="EMBL" id="CAL4776625.1"/>
    </source>
</evidence>
<dbReference type="GO" id="GO:0003676">
    <property type="term" value="F:nucleic acid binding"/>
    <property type="evidence" value="ECO:0007669"/>
    <property type="project" value="InterPro"/>
</dbReference>
<feature type="compositionally biased region" description="Basic and acidic residues" evidence="3">
    <location>
        <begin position="834"/>
        <end position="857"/>
    </location>
</feature>
<evidence type="ECO:0000256" key="2">
    <source>
        <dbReference type="SAM" id="Coils"/>
    </source>
</evidence>
<dbReference type="Proteomes" id="UP001152797">
    <property type="component" value="Unassembled WGS sequence"/>
</dbReference>
<dbReference type="AlphaFoldDB" id="A0A9P1FUW1"/>
<dbReference type="PANTHER" id="PTHR37984:SF5">
    <property type="entry name" value="PROTEIN NYNRIN-LIKE"/>
    <property type="match status" value="1"/>
</dbReference>
<keyword evidence="1" id="KW-0862">Zinc</keyword>
<keyword evidence="1" id="KW-0863">Zinc-finger</keyword>
<evidence type="ECO:0000313" key="7">
    <source>
        <dbReference type="Proteomes" id="UP001152797"/>
    </source>
</evidence>
<feature type="coiled-coil region" evidence="2">
    <location>
        <begin position="493"/>
        <end position="520"/>
    </location>
</feature>
<sequence length="1240" mass="137556">MPAGSDGSSGTEVTETGGNISSQLAYLVPSFDPSKDDLQLYQQKVQLVFAVWPPSKVSELITRLILGTTGTAFAKLQLHHTELCTNDEKGIKKLIELLGGHWGKTGLERRYADAEKALFQCNQLSDESHDSFLARADVLWTKLLTQKLEMEDLQAYVTLRGSLLSVEDKKRVIIDSDNSLEGKLTMIKVRESIRMLGTNFFQEMTGVKKGTKSKVYDQSLLVTEDMEHAGDHEDQAHVAGHDEVMEDDFIENLAQEGDEDAVFVADFEMTATDVIQGDEDLAPAYTTYLEARRKLSEEYKARGFWPISKGKSKGFKGKFKGKSNWTSRKTLQQRILESNCRICGRKGHWKSECPNRGQSTASSTTSTAPITLSMGVSSIPASDVMSAEFMSLPEVAPTAQDSNGTQAFCFVQTSFLGVQCSSPPCRNNDKESILDFKPAPRTEVPKSPMSKIPDAAAEESIEKEIKVTPARDEHAMISPRTLKFKPAFPGISLNEYRSVMGDWTKRLQRLQSEMPAAETESVDHMSKEDLQHEKVTFGKVHMGKLFSEVWETSQDWVKWFLMHYQDSTKLEHKNMIRYIKLKIEEGEAHGSGGPTASCRPKPKPAPKSLATASRTGPPPHPDAMPEEPVENPEVKTLENRMTNLENALHQILVYLTPNTAGAPVPSNLGEESPELPLVAEWEDPWEVNQLGGKALRFGLNQGTNTGVAAMHIGNSPKGSTKVHGQGIARSAFSEKYPRKFARMIAKTILKKSFPQEKPVGAIADPALIALDQWFQISSALAVDARLPKRAKLSGPRQSKAKSADSDQASVMPPCEPTVAPQSLPESSDSPLDSEVGRENLKKDAVESEDVQKSEDQMKPNLTEEMPPSESQVPTDPDGSPARRSRFLALPKEEQAMLRRAHQNLCHPRPEQLSQVLRMQGARPEVSQAVFDMKCTEFTSSLFMEFAQKNDVKLVTAAPHAHWQNGRCERHGQILQAMLKKVDQDMPIQTYVDLQRALAQCTHAKNTLSIRKGYSPEVLVFGKSSRLPGSLSSTDSMSSLTSACREDAHGIAFRQSLALREKARVAFHQADNDQALRRACLRRTRPDRNAYEVKLSALTAEEQKAFAQAKEAEIQNWLKTGTGKPQKDRIIGLDPVSELAQAMTLKPGEICKLDKSAYGLIDAPFLWFQTLQAFIQRQFSLECRRPTGYRCGISVVKRSLRGSSWELGVTGVTLEDSGLGATPINNIIMYIIIYVYNLPSH</sequence>
<feature type="compositionally biased region" description="Low complexity" evidence="3">
    <location>
        <begin position="822"/>
        <end position="833"/>
    </location>
</feature>